<evidence type="ECO:0000313" key="2">
    <source>
        <dbReference type="EMBL" id="MBM9461098.1"/>
    </source>
</evidence>
<proteinExistence type="predicted"/>
<keyword evidence="3" id="KW-1185">Reference proteome</keyword>
<accession>A0A939BZA0</accession>
<evidence type="ECO:0000313" key="3">
    <source>
        <dbReference type="Proteomes" id="UP000663791"/>
    </source>
</evidence>
<dbReference type="AlphaFoldDB" id="A0A939BZA0"/>
<protein>
    <submittedName>
        <fullName evidence="2">Uncharacterized protein</fullName>
    </submittedName>
</protein>
<sequence>MKLLLVVVVFAIVMYLAIRWLQDRGTGGTPATRRPSGPPSRPVAPDDDEAFLRDLERRRRREQSKPPETPDA</sequence>
<comment type="caution">
    <text evidence="2">The sequence shown here is derived from an EMBL/GenBank/DDBJ whole genome shotgun (WGS) entry which is preliminary data.</text>
</comment>
<gene>
    <name evidence="2" type="ORF">JK386_14445</name>
</gene>
<evidence type="ECO:0000256" key="1">
    <source>
        <dbReference type="SAM" id="MobiDB-lite"/>
    </source>
</evidence>
<dbReference type="EMBL" id="JAERTX010000013">
    <property type="protein sequence ID" value="MBM9461098.1"/>
    <property type="molecule type" value="Genomic_DNA"/>
</dbReference>
<name>A0A939BZA0_9ACTN</name>
<organism evidence="2 3">
    <name type="scientific">Nocardioides faecalis</name>
    <dbReference type="NCBI Taxonomy" id="2803858"/>
    <lineage>
        <taxon>Bacteria</taxon>
        <taxon>Bacillati</taxon>
        <taxon>Actinomycetota</taxon>
        <taxon>Actinomycetes</taxon>
        <taxon>Propionibacteriales</taxon>
        <taxon>Nocardioidaceae</taxon>
        <taxon>Nocardioides</taxon>
    </lineage>
</organism>
<dbReference type="Proteomes" id="UP000663791">
    <property type="component" value="Unassembled WGS sequence"/>
</dbReference>
<dbReference type="RefSeq" id="WP_205292404.1">
    <property type="nucleotide sequence ID" value="NZ_CP074406.1"/>
</dbReference>
<feature type="region of interest" description="Disordered" evidence="1">
    <location>
        <begin position="24"/>
        <end position="49"/>
    </location>
</feature>
<reference evidence="2" key="1">
    <citation type="submission" date="2021-01" db="EMBL/GenBank/DDBJ databases">
        <title>Novel species in genus Nocardioides.</title>
        <authorList>
            <person name="Zhang G."/>
        </authorList>
    </citation>
    <scope>NUCLEOTIDE SEQUENCE</scope>
    <source>
        <strain evidence="2">Zg-536</strain>
    </source>
</reference>